<comment type="caution">
    <text evidence="1">The sequence shown here is derived from an EMBL/GenBank/DDBJ whole genome shotgun (WGS) entry which is preliminary data.</text>
</comment>
<dbReference type="EMBL" id="SOZJ01000005">
    <property type="protein sequence ID" value="TGJ66626.1"/>
    <property type="molecule type" value="Genomic_DNA"/>
</dbReference>
<dbReference type="EMBL" id="SOZJ01000005">
    <property type="protein sequence ID" value="TGJ66625.1"/>
    <property type="molecule type" value="Genomic_DNA"/>
</dbReference>
<proteinExistence type="predicted"/>
<name>A0A8H2DUR4_ORBOL</name>
<gene>
    <name evidence="1" type="ORF">EYR41_008237</name>
</gene>
<dbReference type="AlphaFoldDB" id="A0A8H2DUR4"/>
<evidence type="ECO:0000313" key="1">
    <source>
        <dbReference type="EMBL" id="TGJ66626.1"/>
    </source>
</evidence>
<sequence>MGMTPPPPPPPMKNMFFPGDSRFLRSLELSHGLGDAVMQILADRDSLIHPSIEVDISTNTPLFHYIANTQMPLHSSHRYYEIHSYIRAENPENPEEEDSKISLP</sequence>
<organism evidence="1 2">
    <name type="scientific">Orbilia oligospora</name>
    <name type="common">Nematode-trapping fungus</name>
    <name type="synonym">Arthrobotrys oligospora</name>
    <dbReference type="NCBI Taxonomy" id="2813651"/>
    <lineage>
        <taxon>Eukaryota</taxon>
        <taxon>Fungi</taxon>
        <taxon>Dikarya</taxon>
        <taxon>Ascomycota</taxon>
        <taxon>Pezizomycotina</taxon>
        <taxon>Orbiliomycetes</taxon>
        <taxon>Orbiliales</taxon>
        <taxon>Orbiliaceae</taxon>
        <taxon>Orbilia</taxon>
    </lineage>
</organism>
<evidence type="ECO:0000313" key="2">
    <source>
        <dbReference type="Proteomes" id="UP000297595"/>
    </source>
</evidence>
<protein>
    <submittedName>
        <fullName evidence="1">Uncharacterized protein</fullName>
    </submittedName>
</protein>
<dbReference type="Proteomes" id="UP000297595">
    <property type="component" value="Unassembled WGS sequence"/>
</dbReference>
<accession>A0A8H2DUR4</accession>
<reference evidence="1 2" key="1">
    <citation type="submission" date="2019-03" db="EMBL/GenBank/DDBJ databases">
        <title>Nematode-trapping fungi genome.</title>
        <authorList>
            <person name="Vidal-Diez De Ulzurrun G."/>
        </authorList>
    </citation>
    <scope>NUCLEOTIDE SEQUENCE [LARGE SCALE GENOMIC DNA]</scope>
    <source>
        <strain evidence="1 2">TWF154</strain>
    </source>
</reference>